<dbReference type="InterPro" id="IPR010809">
    <property type="entry name" value="FliD_C"/>
</dbReference>
<dbReference type="PANTHER" id="PTHR30288">
    <property type="entry name" value="FLAGELLAR CAP/ASSEMBLY PROTEIN FLID"/>
    <property type="match status" value="1"/>
</dbReference>
<proteinExistence type="inferred from homology"/>
<keyword evidence="3 5" id="KW-0175">Coiled coil</keyword>
<organism evidence="8">
    <name type="scientific">uncultured bacterium BAC17H8</name>
    <dbReference type="NCBI Taxonomy" id="332980"/>
    <lineage>
        <taxon>Bacteria</taxon>
        <taxon>environmental samples</taxon>
    </lineage>
</organism>
<evidence type="ECO:0000256" key="1">
    <source>
        <dbReference type="ARBA" id="ARBA00009764"/>
    </source>
</evidence>
<evidence type="ECO:0000256" key="4">
    <source>
        <dbReference type="ARBA" id="ARBA00023143"/>
    </source>
</evidence>
<dbReference type="GO" id="GO:0007155">
    <property type="term" value="P:cell adhesion"/>
    <property type="evidence" value="ECO:0007669"/>
    <property type="project" value="InterPro"/>
</dbReference>
<accession>Q4JMQ7</accession>
<dbReference type="PANTHER" id="PTHR30288:SF0">
    <property type="entry name" value="FLAGELLAR HOOK-ASSOCIATED PROTEIN 2"/>
    <property type="match status" value="1"/>
</dbReference>
<evidence type="ECO:0000313" key="8">
    <source>
        <dbReference type="EMBL" id="AAY87256.1"/>
    </source>
</evidence>
<dbReference type="GO" id="GO:0005576">
    <property type="term" value="C:extracellular region"/>
    <property type="evidence" value="ECO:0007669"/>
    <property type="project" value="UniProtKB-SubCell"/>
</dbReference>
<keyword evidence="8" id="KW-0969">Cilium</keyword>
<dbReference type="InterPro" id="IPR040026">
    <property type="entry name" value="FliD"/>
</dbReference>
<dbReference type="AlphaFoldDB" id="Q4JMQ7"/>
<keyword evidence="8" id="KW-0966">Cell projection</keyword>
<dbReference type="InterPro" id="IPR003481">
    <property type="entry name" value="FliD_N"/>
</dbReference>
<keyword evidence="5" id="KW-0964">Secreted</keyword>
<keyword evidence="8" id="KW-0282">Flagellum</keyword>
<evidence type="ECO:0000256" key="5">
    <source>
        <dbReference type="RuleBase" id="RU362066"/>
    </source>
</evidence>
<comment type="subunit">
    <text evidence="2 5">Homopentamer.</text>
</comment>
<dbReference type="GO" id="GO:0071973">
    <property type="term" value="P:bacterial-type flagellum-dependent cell motility"/>
    <property type="evidence" value="ECO:0007669"/>
    <property type="project" value="TreeGrafter"/>
</dbReference>
<evidence type="ECO:0000256" key="3">
    <source>
        <dbReference type="ARBA" id="ARBA00023054"/>
    </source>
</evidence>
<comment type="function">
    <text evidence="5">Required for morphogenesis and for the elongation of the flagellar filament by facilitating polymerization of the flagellin monomers at the tip of growing filament. Forms a capping structure, which prevents flagellin subunits (transported through the central channel of the flagellum) from leaking out without polymerization at the distal end.</text>
</comment>
<gene>
    <name evidence="8" type="primary">fliD</name>
</gene>
<dbReference type="Pfam" id="PF07195">
    <property type="entry name" value="FliD_C"/>
    <property type="match status" value="1"/>
</dbReference>
<evidence type="ECO:0000259" key="7">
    <source>
        <dbReference type="Pfam" id="PF07195"/>
    </source>
</evidence>
<feature type="domain" description="Flagellar hook-associated protein 2 C-terminal" evidence="7">
    <location>
        <begin position="230"/>
        <end position="522"/>
    </location>
</feature>
<feature type="coiled-coil region" evidence="5">
    <location>
        <begin position="486"/>
        <end position="534"/>
    </location>
</feature>
<dbReference type="GO" id="GO:0009424">
    <property type="term" value="C:bacterial-type flagellum hook"/>
    <property type="evidence" value="ECO:0007669"/>
    <property type="project" value="UniProtKB-UniRule"/>
</dbReference>
<dbReference type="EMBL" id="DQ068068">
    <property type="protein sequence ID" value="AAY87256.1"/>
    <property type="molecule type" value="Genomic_DNA"/>
</dbReference>
<evidence type="ECO:0000259" key="6">
    <source>
        <dbReference type="Pfam" id="PF02465"/>
    </source>
</evidence>
<dbReference type="Pfam" id="PF02465">
    <property type="entry name" value="FliD_N"/>
    <property type="match status" value="1"/>
</dbReference>
<comment type="similarity">
    <text evidence="1 5">Belongs to the FliD family.</text>
</comment>
<comment type="subcellular location">
    <subcellularLocation>
        <location evidence="5">Secreted</location>
    </subcellularLocation>
    <subcellularLocation>
        <location evidence="5">Bacterial flagellum</location>
    </subcellularLocation>
</comment>
<keyword evidence="4 5" id="KW-0975">Bacterial flagellum</keyword>
<feature type="domain" description="Flagellar hook-associated protein 2 N-terminal" evidence="6">
    <location>
        <begin position="13"/>
        <end position="108"/>
    </location>
</feature>
<sequence>MAVDYLSSLNVGSGLNTKEIIDALVEAERAPKASEITTAKEKRTVEISSLGQVKQGFETFDNSLTPVKEITGLSASSSGTSMAVEISDAKVASNFSNSIEITAVASGQTLVFGGYSSETASTGTGTLTFSFGTWNSDNSFTANSSRSDVAVQLATGAGTLADLRDAVNAANMDVTASILKTGSSTYALVLKAREGAAHAMRVTASEDTGAAGLANFAYTTPNNSVQTVAAADAAFTMDGVAVTRETNEVTDLIKGVKLTVKSTTSAAETISGSYDTTLAQAAMQIMVDQINSIGTTLRDLSKRGAAGEEDAPLAGDAYVMMLRRQLRGYTTTPITGFGDNDIYLTDFGVTTNRDGTLSLDTAKFQKTYEADPDAFAALTTSRITSGSELVSASVAGTYPKEGVYTFDIASDSTATLNGTAMTVSGSDYTIANHDAGGLKLSITSGGTDTKIYVGKSLFESLDDFSRDVLASSGDLQQKITSYNEDLSDYDEDIAALDESIARLRARHEAQFAAMNAAVASLKETEKALDNMMEAWKAGLKNS</sequence>
<protein>
    <recommendedName>
        <fullName evidence="5">Flagellar hook-associated protein 2</fullName>
        <shortName evidence="5">HAP2</shortName>
    </recommendedName>
    <alternativeName>
        <fullName evidence="5">Flagellar cap protein</fullName>
    </alternativeName>
</protein>
<dbReference type="GO" id="GO:0009421">
    <property type="term" value="C:bacterial-type flagellum filament cap"/>
    <property type="evidence" value="ECO:0007669"/>
    <property type="project" value="InterPro"/>
</dbReference>
<name>Q4JMQ7_9BACT</name>
<evidence type="ECO:0000256" key="2">
    <source>
        <dbReference type="ARBA" id="ARBA00011255"/>
    </source>
</evidence>
<reference evidence="8" key="1">
    <citation type="journal article" date="2005" name="PLoS Biol.">
        <title>New insights into metabolic properties of marine bacteria encoding proteorhodopsins.</title>
        <authorList>
            <person name="Sabehi G."/>
            <person name="Loy A."/>
            <person name="Jung K.H."/>
            <person name="Partha R."/>
            <person name="Spudich J.L."/>
            <person name="Isaacson T."/>
            <person name="Hirschberg J."/>
            <person name="Wagner M."/>
            <person name="Beja O."/>
        </authorList>
    </citation>
    <scope>NUCLEOTIDE SEQUENCE</scope>
</reference>